<dbReference type="InterPro" id="IPR014756">
    <property type="entry name" value="Ig_E-set"/>
</dbReference>
<dbReference type="SUPFAM" id="SSF49299">
    <property type="entry name" value="PKD domain"/>
    <property type="match status" value="1"/>
</dbReference>
<dbReference type="InterPro" id="IPR035986">
    <property type="entry name" value="PKD_dom_sf"/>
</dbReference>
<dbReference type="CDD" id="cd00146">
    <property type="entry name" value="PKD"/>
    <property type="match status" value="1"/>
</dbReference>
<dbReference type="Gene3D" id="2.60.40.10">
    <property type="entry name" value="Immunoglobulins"/>
    <property type="match status" value="1"/>
</dbReference>
<dbReference type="STRING" id="1492898.SY85_17830"/>
<protein>
    <recommendedName>
        <fullName evidence="2">Glycosyl hydrolase family 13 catalytic domain-containing protein</fullName>
    </recommendedName>
</protein>
<dbReference type="PATRIC" id="fig|1492898.3.peg.3877"/>
<dbReference type="EMBL" id="CP011390">
    <property type="protein sequence ID" value="ANE53578.1"/>
    <property type="molecule type" value="Genomic_DNA"/>
</dbReference>
<sequence>MLTYTPLFPAENDAAQNLVITVDANKGNKGLLNYTPNNDVYVHLGVITNLSTTANDWKYVKFSQNFNQPNASLQATYIGNNKWTFTINGSLKSYFGVPAAETIRKIAILFRTGNGSKKQANADNSDMYIPVYNADLAVQLLEPAMQPLFNPQPETQTIPVGAYTFKVAVNKPSSVTLNAGNGTVQTLSVTNEQTFTVNYVTAGLYQVQVTANDGTQTATTNLQLTVGSVTSPVADLPAGVKDGINYDASGTAATLVLHAPGKNIVSLIGDFNNWTPSNNYIMNKTPDGKKFWLRLEGLTAGTEYGFQYQVDNALKIADPYAEKILDPNNDGFISATTYPNLKAYPTGKTTGMVSVLQPGAPAYNWSVTNFSRPDKRGLVIYEVLVRDFIANHDWKTLSDTLSYFKRLGINAIELMPVNEFEGNLSWGYNGFQYFAPDKYYGPANQLKAFIDKCHQNGIAVIMDMVLNHTYGPSPLAQLYWDAANNRPASNNPWYNTVQPHAFGFGEDFNHESADTKYFFGRVLQHWLTEYKIDGYRLDFTKGLTQKVSTSDADMSAYDASRVAILNGYANAVKAVAPDAYMILEHLTANTEEKQLADNGFLLWGNLNDSYMQAAMGYRDRWNFDWGIHSVRGWTQPHLVTYMESHDEERVTYKSIKYGNAVSGYSIKDTATALKRMELDAAFLLTIPGPKMIWQFGELGYDFSRCYLSSNNDESGNCDKKLDPKPIRWDYKNEPRRQSVYNIYSGLNALRFHAWYKELFQSGTITQNFSDAFKWLKVASGDTSMLVVVGNFDVTTTSSTVTFPTAGTWYDYFGNTTFTSTGTAQTISLQPGEYHVYVNRNVNNISVTPVVNIPTSGTTLEAKVFPNPVHTNYVVELYVPQSGTTSIDLLNLSGQQLGTLQQKFLIKGKHQLSFNRSGLPAASGTYYIRIYTSAAQKIIPITLQ</sequence>
<keyword evidence="4" id="KW-1185">Reference proteome</keyword>
<reference evidence="4" key="1">
    <citation type="submission" date="2015-01" db="EMBL/GenBank/DDBJ databases">
        <title>Flavisolibacter sp./LCS9/ whole genome sequencing.</title>
        <authorList>
            <person name="Kim M.K."/>
            <person name="Srinivasan S."/>
            <person name="Lee J.-J."/>
        </authorList>
    </citation>
    <scope>NUCLEOTIDE SEQUENCE [LARGE SCALE GENOMIC DNA]</scope>
    <source>
        <strain evidence="4">LCS9</strain>
    </source>
</reference>
<keyword evidence="1" id="KW-0119">Carbohydrate metabolism</keyword>
<evidence type="ECO:0000313" key="3">
    <source>
        <dbReference type="EMBL" id="ANE53578.1"/>
    </source>
</evidence>
<feature type="domain" description="Glycosyl hydrolase family 13 catalytic" evidence="2">
    <location>
        <begin position="382"/>
        <end position="750"/>
    </location>
</feature>
<dbReference type="SMART" id="SM00642">
    <property type="entry name" value="Aamy"/>
    <property type="match status" value="1"/>
</dbReference>
<dbReference type="SUPFAM" id="SSF51445">
    <property type="entry name" value="(Trans)glycosidases"/>
    <property type="match status" value="1"/>
</dbReference>
<evidence type="ECO:0000259" key="2">
    <source>
        <dbReference type="SMART" id="SM00642"/>
    </source>
</evidence>
<dbReference type="Gene3D" id="3.20.20.80">
    <property type="entry name" value="Glycosidases"/>
    <property type="match status" value="1"/>
</dbReference>
<dbReference type="InterPro" id="IPR006047">
    <property type="entry name" value="GH13_cat_dom"/>
</dbReference>
<organism evidence="3 4">
    <name type="scientific">Flavisolibacter tropicus</name>
    <dbReference type="NCBI Taxonomy" id="1492898"/>
    <lineage>
        <taxon>Bacteria</taxon>
        <taxon>Pseudomonadati</taxon>
        <taxon>Bacteroidota</taxon>
        <taxon>Chitinophagia</taxon>
        <taxon>Chitinophagales</taxon>
        <taxon>Chitinophagaceae</taxon>
        <taxon>Flavisolibacter</taxon>
    </lineage>
</organism>
<evidence type="ECO:0000256" key="1">
    <source>
        <dbReference type="ARBA" id="ARBA00023277"/>
    </source>
</evidence>
<dbReference type="PANTHER" id="PTHR43651:SF11">
    <property type="entry name" value="MALTO-OLIGOSYLTREHALOSE TREHALOHYDROLASE"/>
    <property type="match status" value="1"/>
</dbReference>
<dbReference type="AlphaFoldDB" id="A0A172U331"/>
<dbReference type="Pfam" id="PF00128">
    <property type="entry name" value="Alpha-amylase"/>
    <property type="match status" value="2"/>
</dbReference>
<dbReference type="Proteomes" id="UP000077177">
    <property type="component" value="Chromosome"/>
</dbReference>
<dbReference type="InterPro" id="IPR017853">
    <property type="entry name" value="GH"/>
</dbReference>
<proteinExistence type="predicted"/>
<accession>A0A172U331</accession>
<evidence type="ECO:0000313" key="4">
    <source>
        <dbReference type="Proteomes" id="UP000077177"/>
    </source>
</evidence>
<reference evidence="3 4" key="2">
    <citation type="journal article" date="2016" name="Int. J. Syst. Evol. Microbiol.">
        <title>Flavisolibacter tropicus sp. nov., isolated from tropical soil.</title>
        <authorList>
            <person name="Lee J.J."/>
            <person name="Kang M.S."/>
            <person name="Kim G.S."/>
            <person name="Lee C.S."/>
            <person name="Lim S."/>
            <person name="Lee J."/>
            <person name="Roh S.H."/>
            <person name="Kang H."/>
            <person name="Ha J.M."/>
            <person name="Bae S."/>
            <person name="Jung H.Y."/>
            <person name="Kim M.K."/>
        </authorList>
    </citation>
    <scope>NUCLEOTIDE SEQUENCE [LARGE SCALE GENOMIC DNA]</scope>
    <source>
        <strain evidence="3 4">LCS9</strain>
    </source>
</reference>
<dbReference type="InterPro" id="IPR026444">
    <property type="entry name" value="Secre_tail"/>
</dbReference>
<dbReference type="SUPFAM" id="SSF81296">
    <property type="entry name" value="E set domains"/>
    <property type="match status" value="1"/>
</dbReference>
<gene>
    <name evidence="3" type="ORF">SY85_17830</name>
</gene>
<name>A0A172U331_9BACT</name>
<dbReference type="GO" id="GO:0005975">
    <property type="term" value="P:carbohydrate metabolic process"/>
    <property type="evidence" value="ECO:0007669"/>
    <property type="project" value="InterPro"/>
</dbReference>
<dbReference type="NCBIfam" id="TIGR04183">
    <property type="entry name" value="Por_Secre_tail"/>
    <property type="match status" value="1"/>
</dbReference>
<dbReference type="PANTHER" id="PTHR43651">
    <property type="entry name" value="1,4-ALPHA-GLUCAN-BRANCHING ENZYME"/>
    <property type="match status" value="1"/>
</dbReference>
<dbReference type="InterPro" id="IPR013783">
    <property type="entry name" value="Ig-like_fold"/>
</dbReference>
<dbReference type="CDD" id="cd11350">
    <property type="entry name" value="AmyAc_4"/>
    <property type="match status" value="1"/>
</dbReference>
<dbReference type="KEGG" id="fla:SY85_17830"/>